<name>A0A4S4LKI7_9AGAM</name>
<evidence type="ECO:0000313" key="4">
    <source>
        <dbReference type="Proteomes" id="UP000310158"/>
    </source>
</evidence>
<evidence type="ECO:0000256" key="1">
    <source>
        <dbReference type="SAM" id="Coils"/>
    </source>
</evidence>
<feature type="non-terminal residue" evidence="3">
    <location>
        <position position="1"/>
    </location>
</feature>
<feature type="compositionally biased region" description="Low complexity" evidence="2">
    <location>
        <begin position="289"/>
        <end position="301"/>
    </location>
</feature>
<dbReference type="AlphaFoldDB" id="A0A4S4LKI7"/>
<evidence type="ECO:0000256" key="2">
    <source>
        <dbReference type="SAM" id="MobiDB-lite"/>
    </source>
</evidence>
<feature type="region of interest" description="Disordered" evidence="2">
    <location>
        <begin position="328"/>
        <end position="349"/>
    </location>
</feature>
<accession>A0A4S4LKI7</accession>
<reference evidence="3 4" key="1">
    <citation type="submission" date="2019-02" db="EMBL/GenBank/DDBJ databases">
        <title>Genome sequencing of the rare red list fungi Bondarzewia mesenterica.</title>
        <authorList>
            <person name="Buettner E."/>
            <person name="Kellner H."/>
        </authorList>
    </citation>
    <scope>NUCLEOTIDE SEQUENCE [LARGE SCALE GENOMIC DNA]</scope>
    <source>
        <strain evidence="3 4">DSM 108281</strain>
    </source>
</reference>
<keyword evidence="4" id="KW-1185">Reference proteome</keyword>
<organism evidence="3 4">
    <name type="scientific">Bondarzewia mesenterica</name>
    <dbReference type="NCBI Taxonomy" id="1095465"/>
    <lineage>
        <taxon>Eukaryota</taxon>
        <taxon>Fungi</taxon>
        <taxon>Dikarya</taxon>
        <taxon>Basidiomycota</taxon>
        <taxon>Agaricomycotina</taxon>
        <taxon>Agaricomycetes</taxon>
        <taxon>Russulales</taxon>
        <taxon>Bondarzewiaceae</taxon>
        <taxon>Bondarzewia</taxon>
    </lineage>
</organism>
<dbReference type="OrthoDB" id="45365at2759"/>
<comment type="caution">
    <text evidence="3">The sequence shown here is derived from an EMBL/GenBank/DDBJ whole genome shotgun (WGS) entry which is preliminary data.</text>
</comment>
<sequence length="349" mass="39338">AARAVVERAGGQRAAAEGPGGARAEVRQKAKEASDAELRLGMLRNYLAENDIVLDNDGLPASSSKDGGASSRVAELEGRLAEYTRAHEKTERELQIVSRQKRDVEAQVNTMSTQLDRLRSTQSPAMSRNGDDNFNELRVAEAERRAEETERSLKARLQQQEDDYRLALQLVNSSTRNAQSQRLVNENKDLRLRIDSLEKDLGHMRDNLIAAQRESDERLSRVEELEQDVERMQSSLVIARGSHEETLLEQLSNENNNLKRENEQLSHKIGLLLEDDQPVFGRDRPMSGISISDRPISHSSSENGMGHDRLTSELDDWQRQLSNSLSRRPLSELEAHFATPSSERIKPRS</sequence>
<feature type="region of interest" description="Disordered" evidence="2">
    <location>
        <begin position="1"/>
        <end position="29"/>
    </location>
</feature>
<protein>
    <submittedName>
        <fullName evidence="3">Uncharacterized protein</fullName>
    </submittedName>
</protein>
<feature type="compositionally biased region" description="Low complexity" evidence="2">
    <location>
        <begin position="1"/>
        <end position="17"/>
    </location>
</feature>
<dbReference type="Proteomes" id="UP000310158">
    <property type="component" value="Unassembled WGS sequence"/>
</dbReference>
<feature type="coiled-coil region" evidence="1">
    <location>
        <begin position="73"/>
        <end position="275"/>
    </location>
</feature>
<dbReference type="EMBL" id="SGPL01000491">
    <property type="protein sequence ID" value="THH11891.1"/>
    <property type="molecule type" value="Genomic_DNA"/>
</dbReference>
<proteinExistence type="predicted"/>
<keyword evidence="1" id="KW-0175">Coiled coil</keyword>
<gene>
    <name evidence="3" type="ORF">EW146_g7884</name>
</gene>
<feature type="region of interest" description="Disordered" evidence="2">
    <location>
        <begin position="282"/>
        <end position="309"/>
    </location>
</feature>
<evidence type="ECO:0000313" key="3">
    <source>
        <dbReference type="EMBL" id="THH11891.1"/>
    </source>
</evidence>